<accession>A0A6A5W7P2</accession>
<evidence type="ECO:0000256" key="1">
    <source>
        <dbReference type="SAM" id="MobiDB-lite"/>
    </source>
</evidence>
<gene>
    <name evidence="2" type="ORF">P154DRAFT_305512</name>
</gene>
<sequence>MHDRGLGRCFSKHHHWLLGTCSSFYNGVPRTTKEGSMNLNRTSKSKLLFHTQCAHIAPLGFILLIERQHRCNAQHPPDSASDAPSYTSSKGAFGPHTSSPEPNGIFANLNMFCVIGQDPCCNQVLLINHTFGQHRLPRSAPRFAWLQQMALHQSCCLGPSLQGLRKVKHRQAFVCPTCSGRITLYLVQSPKRRKNLGAWLCIL</sequence>
<reference evidence="2" key="1">
    <citation type="journal article" date="2020" name="Stud. Mycol.">
        <title>101 Dothideomycetes genomes: a test case for predicting lifestyles and emergence of pathogens.</title>
        <authorList>
            <person name="Haridas S."/>
            <person name="Albert R."/>
            <person name="Binder M."/>
            <person name="Bloem J."/>
            <person name="Labutti K."/>
            <person name="Salamov A."/>
            <person name="Andreopoulos B."/>
            <person name="Baker S."/>
            <person name="Barry K."/>
            <person name="Bills G."/>
            <person name="Bluhm B."/>
            <person name="Cannon C."/>
            <person name="Castanera R."/>
            <person name="Culley D."/>
            <person name="Daum C."/>
            <person name="Ezra D."/>
            <person name="Gonzalez J."/>
            <person name="Henrissat B."/>
            <person name="Kuo A."/>
            <person name="Liang C."/>
            <person name="Lipzen A."/>
            <person name="Lutzoni F."/>
            <person name="Magnuson J."/>
            <person name="Mondo S."/>
            <person name="Nolan M."/>
            <person name="Ohm R."/>
            <person name="Pangilinan J."/>
            <person name="Park H.-J."/>
            <person name="Ramirez L."/>
            <person name="Alfaro M."/>
            <person name="Sun H."/>
            <person name="Tritt A."/>
            <person name="Yoshinaga Y."/>
            <person name="Zwiers L.-H."/>
            <person name="Turgeon B."/>
            <person name="Goodwin S."/>
            <person name="Spatafora J."/>
            <person name="Crous P."/>
            <person name="Grigoriev I."/>
        </authorList>
    </citation>
    <scope>NUCLEOTIDE SEQUENCE</scope>
    <source>
        <strain evidence="2">CBS 123094</strain>
    </source>
</reference>
<evidence type="ECO:0000313" key="3">
    <source>
        <dbReference type="Proteomes" id="UP000799779"/>
    </source>
</evidence>
<name>A0A6A5W7P2_9PLEO</name>
<protein>
    <submittedName>
        <fullName evidence="2">Uncharacterized protein</fullName>
    </submittedName>
</protein>
<organism evidence="2 3">
    <name type="scientific">Amniculicola lignicola CBS 123094</name>
    <dbReference type="NCBI Taxonomy" id="1392246"/>
    <lineage>
        <taxon>Eukaryota</taxon>
        <taxon>Fungi</taxon>
        <taxon>Dikarya</taxon>
        <taxon>Ascomycota</taxon>
        <taxon>Pezizomycotina</taxon>
        <taxon>Dothideomycetes</taxon>
        <taxon>Pleosporomycetidae</taxon>
        <taxon>Pleosporales</taxon>
        <taxon>Amniculicolaceae</taxon>
        <taxon>Amniculicola</taxon>
    </lineage>
</organism>
<dbReference type="AlphaFoldDB" id="A0A6A5W7P2"/>
<feature type="compositionally biased region" description="Polar residues" evidence="1">
    <location>
        <begin position="82"/>
        <end position="97"/>
    </location>
</feature>
<dbReference type="Proteomes" id="UP000799779">
    <property type="component" value="Unassembled WGS sequence"/>
</dbReference>
<evidence type="ECO:0000313" key="2">
    <source>
        <dbReference type="EMBL" id="KAF1996884.1"/>
    </source>
</evidence>
<dbReference type="EMBL" id="ML977620">
    <property type="protein sequence ID" value="KAF1996884.1"/>
    <property type="molecule type" value="Genomic_DNA"/>
</dbReference>
<proteinExistence type="predicted"/>
<feature type="region of interest" description="Disordered" evidence="1">
    <location>
        <begin position="73"/>
        <end position="97"/>
    </location>
</feature>
<keyword evidence="3" id="KW-1185">Reference proteome</keyword>